<gene>
    <name evidence="1" type="ORF">SAMN05444380_12545</name>
</gene>
<dbReference type="Gene3D" id="2.40.128.110">
    <property type="entry name" value="Lipid/polyisoprenoid-binding, YceI-like"/>
    <property type="match status" value="1"/>
</dbReference>
<evidence type="ECO:0008006" key="3">
    <source>
        <dbReference type="Google" id="ProtNLM"/>
    </source>
</evidence>
<dbReference type="SUPFAM" id="SSF101874">
    <property type="entry name" value="YceI-like"/>
    <property type="match status" value="1"/>
</dbReference>
<dbReference type="Proteomes" id="UP000181976">
    <property type="component" value="Unassembled WGS sequence"/>
</dbReference>
<sequence length="229" mass="26531">MMVQEKQKTRSYFLKFFPNITLHKLSKISGRKNFRKLIPLFFVFLTYDVIAQSDIDINTQPIFNTETEGCKDFIKIDGSTNVNQFYFIQKLDDNPRVVKSKNPSNDVLILKIPAHDFEPSNPMMYKDFLDFIKAKEFPYIDITIFFDNLRLPVGNTTTVVPKIKVGLAGHTQTYEIPGYVNECLDKELHIKGKVKINLKDFGLEPPSKFLGMVKVRQEVFINFGFTLEN</sequence>
<accession>A0A1I2EZV7</accession>
<keyword evidence="2" id="KW-1185">Reference proteome</keyword>
<proteinExistence type="predicted"/>
<dbReference type="EMBL" id="FONA01000025">
    <property type="protein sequence ID" value="SFE98299.1"/>
    <property type="molecule type" value="Genomic_DNA"/>
</dbReference>
<dbReference type="RefSeq" id="WP_010528448.1">
    <property type="nucleotide sequence ID" value="NZ_AFSL01000084.1"/>
</dbReference>
<dbReference type="InterPro" id="IPR036761">
    <property type="entry name" value="TTHA0802/YceI-like_sf"/>
</dbReference>
<reference evidence="1 2" key="1">
    <citation type="submission" date="2016-10" db="EMBL/GenBank/DDBJ databases">
        <authorList>
            <person name="de Groot N.N."/>
        </authorList>
    </citation>
    <scope>NUCLEOTIDE SEQUENCE [LARGE SCALE GENOMIC DNA]</scope>
    <source>
        <strain evidence="1 2">DSM 19012</strain>
    </source>
</reference>
<dbReference type="InParanoid" id="A0A1I2EZV7"/>
<protein>
    <recommendedName>
        <fullName evidence="3">YceI-like domain-containing protein</fullName>
    </recommendedName>
</protein>
<dbReference type="eggNOG" id="COG2353">
    <property type="taxonomic scope" value="Bacteria"/>
</dbReference>
<evidence type="ECO:0000313" key="2">
    <source>
        <dbReference type="Proteomes" id="UP000181976"/>
    </source>
</evidence>
<name>A0A1I2EZV7_9BACT</name>
<evidence type="ECO:0000313" key="1">
    <source>
        <dbReference type="EMBL" id="SFE98299.1"/>
    </source>
</evidence>
<organism evidence="1 2">
    <name type="scientific">Thermophagus xiamenensis</name>
    <dbReference type="NCBI Taxonomy" id="385682"/>
    <lineage>
        <taxon>Bacteria</taxon>
        <taxon>Pseudomonadati</taxon>
        <taxon>Bacteroidota</taxon>
        <taxon>Bacteroidia</taxon>
        <taxon>Marinilabiliales</taxon>
        <taxon>Marinilabiliaceae</taxon>
        <taxon>Thermophagus</taxon>
    </lineage>
</organism>
<dbReference type="STRING" id="385682.SAMN05444380_12545"/>
<dbReference type="AlphaFoldDB" id="A0A1I2EZV7"/>